<dbReference type="InterPro" id="IPR028609">
    <property type="entry name" value="AlaDH_arch-typ"/>
</dbReference>
<dbReference type="Gene3D" id="3.40.50.720">
    <property type="entry name" value="NAD(P)-binding Rossmann-like Domain"/>
    <property type="match status" value="1"/>
</dbReference>
<dbReference type="EMBL" id="CP002772">
    <property type="protein sequence ID" value="AEG17084.1"/>
    <property type="molecule type" value="Genomic_DNA"/>
</dbReference>
<dbReference type="Proteomes" id="UP000009231">
    <property type="component" value="Chromosome"/>
</dbReference>
<keyword evidence="1 3" id="KW-0560">Oxidoreductase</keyword>
<dbReference type="GO" id="GO:0006522">
    <property type="term" value="P:alanine metabolic process"/>
    <property type="evidence" value="ECO:0007669"/>
    <property type="project" value="UniProtKB-UniRule"/>
</dbReference>
<dbReference type="InterPro" id="IPR012742">
    <property type="entry name" value="Ala_DH_archaeglobus"/>
</dbReference>
<feature type="active site" description="Proton donor/acceptor" evidence="3">
    <location>
        <position position="70"/>
    </location>
</feature>
<proteinExistence type="inferred from homology"/>
<sequence>MSKTILLKQNEVKELITMKEVIEDVELSYIEHAKSRVQMPAKKYLFFNKYNGDLRIMPCFMENLEEAGVKCVNVHPDNPIKHGLPTVMGIIELVDPQTGYPISLMDGTLITNMRTGAAAGVATKYLARSDSKTLGILGAGNQASTQLMALNEVIDIDEVRVFCRKCTSREDFAQRASKKYGVDVKAVDSAQKAVDNVDVVVTTTPSNKPIIKAEWISNGTHINAMGADAPGKQELEAELLKKANIFIDCWEQASHSGEINVPVSQGIIKEYDIKAKLGSVIINEKPGRELDDDITIFDSTGLAVQDIVTAWNVYRKAVKNNIGQKINFLD</sequence>
<dbReference type="STRING" id="868131.MSWAN_0036"/>
<dbReference type="AlphaFoldDB" id="F6D7E2"/>
<keyword evidence="3" id="KW-0547">Nucleotide-binding</keyword>
<feature type="binding site" evidence="3">
    <location>
        <position position="114"/>
    </location>
    <ligand>
        <name>NAD(+)</name>
        <dbReference type="ChEBI" id="CHEBI:57540"/>
    </ligand>
</feature>
<dbReference type="InterPro" id="IPR003462">
    <property type="entry name" value="ODC_Mu_crystall"/>
</dbReference>
<dbReference type="PANTHER" id="PTHR13812:SF19">
    <property type="entry name" value="KETIMINE REDUCTASE MU-CRYSTALLIN"/>
    <property type="match status" value="1"/>
</dbReference>
<dbReference type="KEGG" id="mew:MSWAN_0036"/>
<dbReference type="EC" id="1.4.1.1" evidence="3 4"/>
<dbReference type="GeneID" id="10667512"/>
<evidence type="ECO:0000256" key="2">
    <source>
        <dbReference type="ARBA" id="ARBA00023027"/>
    </source>
</evidence>
<dbReference type="FunFam" id="3.40.50.720:FF:000311">
    <property type="entry name" value="Ornithine cyclodeaminase"/>
    <property type="match status" value="1"/>
</dbReference>
<protein>
    <recommendedName>
        <fullName evidence="3 4">Alanine dehydrogenase</fullName>
        <shortName evidence="3">AlaDH</shortName>
        <ecNumber evidence="3 4">1.4.1.1</ecNumber>
    </recommendedName>
</protein>
<dbReference type="PANTHER" id="PTHR13812">
    <property type="entry name" value="KETIMINE REDUCTASE MU-CRYSTALLIN"/>
    <property type="match status" value="1"/>
</dbReference>
<dbReference type="Pfam" id="PF02423">
    <property type="entry name" value="OCD_Mu_crystall"/>
    <property type="match status" value="1"/>
</dbReference>
<comment type="caution">
    <text evidence="3">Lacks conserved residue(s) required for the propagation of feature annotation.</text>
</comment>
<feature type="binding site" evidence="3">
    <location>
        <position position="299"/>
    </location>
    <ligand>
        <name>NAD(+)</name>
        <dbReference type="ChEBI" id="CHEBI:57540"/>
    </ligand>
</feature>
<evidence type="ECO:0000256" key="3">
    <source>
        <dbReference type="HAMAP-Rule" id="MF_00935"/>
    </source>
</evidence>
<keyword evidence="2 3" id="KW-0520">NAD</keyword>
<accession>F6D7E2</accession>
<dbReference type="InterPro" id="IPR023401">
    <property type="entry name" value="ODC_N"/>
</dbReference>
<keyword evidence="5" id="KW-0456">Lyase</keyword>
<dbReference type="RefSeq" id="WP_013824586.1">
    <property type="nucleotide sequence ID" value="NC_015574.1"/>
</dbReference>
<comment type="similarity">
    <text evidence="3">Belongs to the ornithine cyclodeaminase/mu-crystallin family. Archaeal alanine dehydrogenase subfamily.</text>
</comment>
<dbReference type="InterPro" id="IPR036291">
    <property type="entry name" value="NAD(P)-bd_dom_sf"/>
</dbReference>
<feature type="binding site" evidence="3">
    <location>
        <begin position="141"/>
        <end position="142"/>
    </location>
    <ligand>
        <name>NAD(+)</name>
        <dbReference type="ChEBI" id="CHEBI:57540"/>
    </ligand>
</feature>
<dbReference type="GO" id="GO:0005737">
    <property type="term" value="C:cytoplasm"/>
    <property type="evidence" value="ECO:0007669"/>
    <property type="project" value="TreeGrafter"/>
</dbReference>
<dbReference type="GO" id="GO:0000286">
    <property type="term" value="F:alanine dehydrogenase activity"/>
    <property type="evidence" value="ECO:0007669"/>
    <property type="project" value="UniProtKB-UniRule"/>
</dbReference>
<gene>
    <name evidence="3" type="primary">ala</name>
    <name evidence="5" type="ordered locus">MSWAN_0036</name>
</gene>
<evidence type="ECO:0000313" key="6">
    <source>
        <dbReference type="Proteomes" id="UP000009231"/>
    </source>
</evidence>
<name>F6D7E2_METPW</name>
<feature type="binding site" evidence="3">
    <location>
        <position position="232"/>
    </location>
    <ligand>
        <name>NAD(+)</name>
        <dbReference type="ChEBI" id="CHEBI:57540"/>
    </ligand>
</feature>
<dbReference type="eggNOG" id="arCOG01035">
    <property type="taxonomic scope" value="Archaea"/>
</dbReference>
<dbReference type="HOGENOM" id="CLU_042088_3_1_2"/>
<feature type="binding site" evidence="3">
    <location>
        <begin position="226"/>
        <end position="228"/>
    </location>
    <ligand>
        <name>NAD(+)</name>
        <dbReference type="ChEBI" id="CHEBI:57540"/>
    </ligand>
</feature>
<evidence type="ECO:0000256" key="1">
    <source>
        <dbReference type="ARBA" id="ARBA00023002"/>
    </source>
</evidence>
<organism evidence="5 6">
    <name type="scientific">Methanobacterium paludis (strain DSM 25820 / JCM 18151 / SWAN1)</name>
    <dbReference type="NCBI Taxonomy" id="868131"/>
    <lineage>
        <taxon>Archaea</taxon>
        <taxon>Methanobacteriati</taxon>
        <taxon>Methanobacteriota</taxon>
        <taxon>Methanomada group</taxon>
        <taxon>Methanobacteria</taxon>
        <taxon>Methanobacteriales</taxon>
        <taxon>Methanobacteriaceae</taxon>
        <taxon>Methanobacterium</taxon>
    </lineage>
</organism>
<dbReference type="GO" id="GO:0051287">
    <property type="term" value="F:NAD binding"/>
    <property type="evidence" value="ECO:0007669"/>
    <property type="project" value="UniProtKB-UniRule"/>
</dbReference>
<comment type="function">
    <text evidence="3">Catalyzes the NAD(+)-dependent oxidative deamination of L-alanine to pyruvate, and the reverse reaction, the reductive amination of pyruvate.</text>
</comment>
<dbReference type="FunFam" id="3.30.1780.10:FF:000002">
    <property type="entry name" value="Ornithine cyclodeaminase"/>
    <property type="match status" value="1"/>
</dbReference>
<comment type="catalytic activity">
    <reaction evidence="3">
        <text>L-alanine + NAD(+) + H2O = pyruvate + NH4(+) + NADH + H(+)</text>
        <dbReference type="Rhea" id="RHEA:18405"/>
        <dbReference type="ChEBI" id="CHEBI:15361"/>
        <dbReference type="ChEBI" id="CHEBI:15377"/>
        <dbReference type="ChEBI" id="CHEBI:15378"/>
        <dbReference type="ChEBI" id="CHEBI:28938"/>
        <dbReference type="ChEBI" id="CHEBI:57540"/>
        <dbReference type="ChEBI" id="CHEBI:57945"/>
        <dbReference type="ChEBI" id="CHEBI:57972"/>
        <dbReference type="EC" id="1.4.1.1"/>
    </reaction>
</comment>
<evidence type="ECO:0000256" key="4">
    <source>
        <dbReference type="NCBIfam" id="TIGR02371"/>
    </source>
</evidence>
<dbReference type="NCBIfam" id="TIGR02371">
    <property type="entry name" value="ala_DH_arch"/>
    <property type="match status" value="1"/>
</dbReference>
<dbReference type="PIRSF" id="PIRSF001439">
    <property type="entry name" value="CryM"/>
    <property type="match status" value="1"/>
</dbReference>
<dbReference type="OrthoDB" id="21421at2157"/>
<evidence type="ECO:0000313" key="5">
    <source>
        <dbReference type="EMBL" id="AEG17084.1"/>
    </source>
</evidence>
<dbReference type="SUPFAM" id="SSF51735">
    <property type="entry name" value="NAD(P)-binding Rossmann-fold domains"/>
    <property type="match status" value="1"/>
</dbReference>
<keyword evidence="6" id="KW-1185">Reference proteome</keyword>
<dbReference type="GO" id="GO:0016829">
    <property type="term" value="F:lyase activity"/>
    <property type="evidence" value="ECO:0007669"/>
    <property type="project" value="UniProtKB-KW"/>
</dbReference>
<dbReference type="Gene3D" id="3.30.1780.10">
    <property type="entry name" value="ornithine cyclodeaminase, domain 1"/>
    <property type="match status" value="1"/>
</dbReference>
<reference evidence="5 6" key="1">
    <citation type="journal article" date="2014" name="Int. J. Syst. Evol. Microbiol.">
        <title>Methanobacterium paludis sp. nov. and a novel strain of Methanobacterium lacus isolated from northern peatlands.</title>
        <authorList>
            <person name="Cadillo-Quiroz H."/>
            <person name="Brauer S.L."/>
            <person name="Goodson N."/>
            <person name="Yavitt J.B."/>
            <person name="Zinder S.H."/>
        </authorList>
    </citation>
    <scope>NUCLEOTIDE SEQUENCE [LARGE SCALE GENOMIC DNA]</scope>
    <source>
        <strain evidence="6">DSM 25820 / JCM 18151 / SWAN1</strain>
    </source>
</reference>
<dbReference type="HAMAP" id="MF_00935">
    <property type="entry name" value="AlaDH_arch"/>
    <property type="match status" value="1"/>
</dbReference>